<dbReference type="EMBL" id="ML179064">
    <property type="protein sequence ID" value="THV03689.1"/>
    <property type="molecule type" value="Genomic_DNA"/>
</dbReference>
<protein>
    <submittedName>
        <fullName evidence="2">Uncharacterized protein</fullName>
    </submittedName>
</protein>
<accession>A0A4S8MMB9</accession>
<evidence type="ECO:0000313" key="2">
    <source>
        <dbReference type="EMBL" id="THV03689.1"/>
    </source>
</evidence>
<proteinExistence type="predicted"/>
<name>A0A4S8MMB9_DENBC</name>
<gene>
    <name evidence="2" type="ORF">K435DRAFT_851636</name>
</gene>
<evidence type="ECO:0000313" key="3">
    <source>
        <dbReference type="Proteomes" id="UP000297245"/>
    </source>
</evidence>
<organism evidence="2 3">
    <name type="scientific">Dendrothele bispora (strain CBS 962.96)</name>
    <dbReference type="NCBI Taxonomy" id="1314807"/>
    <lineage>
        <taxon>Eukaryota</taxon>
        <taxon>Fungi</taxon>
        <taxon>Dikarya</taxon>
        <taxon>Basidiomycota</taxon>
        <taxon>Agaricomycotina</taxon>
        <taxon>Agaricomycetes</taxon>
        <taxon>Agaricomycetidae</taxon>
        <taxon>Agaricales</taxon>
        <taxon>Agaricales incertae sedis</taxon>
        <taxon>Dendrothele</taxon>
    </lineage>
</organism>
<dbReference type="AlphaFoldDB" id="A0A4S8MMB9"/>
<reference evidence="2 3" key="1">
    <citation type="journal article" date="2019" name="Nat. Ecol. Evol.">
        <title>Megaphylogeny resolves global patterns of mushroom evolution.</title>
        <authorList>
            <person name="Varga T."/>
            <person name="Krizsan K."/>
            <person name="Foldi C."/>
            <person name="Dima B."/>
            <person name="Sanchez-Garcia M."/>
            <person name="Sanchez-Ramirez S."/>
            <person name="Szollosi G.J."/>
            <person name="Szarkandi J.G."/>
            <person name="Papp V."/>
            <person name="Albert L."/>
            <person name="Andreopoulos W."/>
            <person name="Angelini C."/>
            <person name="Antonin V."/>
            <person name="Barry K.W."/>
            <person name="Bougher N.L."/>
            <person name="Buchanan P."/>
            <person name="Buyck B."/>
            <person name="Bense V."/>
            <person name="Catcheside P."/>
            <person name="Chovatia M."/>
            <person name="Cooper J."/>
            <person name="Damon W."/>
            <person name="Desjardin D."/>
            <person name="Finy P."/>
            <person name="Geml J."/>
            <person name="Haridas S."/>
            <person name="Hughes K."/>
            <person name="Justo A."/>
            <person name="Karasinski D."/>
            <person name="Kautmanova I."/>
            <person name="Kiss B."/>
            <person name="Kocsube S."/>
            <person name="Kotiranta H."/>
            <person name="LaButti K.M."/>
            <person name="Lechner B.E."/>
            <person name="Liimatainen K."/>
            <person name="Lipzen A."/>
            <person name="Lukacs Z."/>
            <person name="Mihaltcheva S."/>
            <person name="Morgado L.N."/>
            <person name="Niskanen T."/>
            <person name="Noordeloos M.E."/>
            <person name="Ohm R.A."/>
            <person name="Ortiz-Santana B."/>
            <person name="Ovrebo C."/>
            <person name="Racz N."/>
            <person name="Riley R."/>
            <person name="Savchenko A."/>
            <person name="Shiryaev A."/>
            <person name="Soop K."/>
            <person name="Spirin V."/>
            <person name="Szebenyi C."/>
            <person name="Tomsovsky M."/>
            <person name="Tulloss R.E."/>
            <person name="Uehling J."/>
            <person name="Grigoriev I.V."/>
            <person name="Vagvolgyi C."/>
            <person name="Papp T."/>
            <person name="Martin F.M."/>
            <person name="Miettinen O."/>
            <person name="Hibbett D.S."/>
            <person name="Nagy L.G."/>
        </authorList>
    </citation>
    <scope>NUCLEOTIDE SEQUENCE [LARGE SCALE GENOMIC DNA]</scope>
    <source>
        <strain evidence="2 3">CBS 962.96</strain>
    </source>
</reference>
<sequence length="167" mass="18620">MFSVSSLAGQGPIIPITTITNDCPITGSIASPSTDADQSREWVIASTFTSQESLLPLLFPLSLSPQTHTIDSQTSSPQIISESVHTTRHHTRAVASSHNNNYYTKLKAGDTERKSHKLRKDTNQETKRHTSRNLIDIPRPQLLSYNFRKKTSLVSPLLQANFLSYKE</sequence>
<evidence type="ECO:0000256" key="1">
    <source>
        <dbReference type="SAM" id="MobiDB-lite"/>
    </source>
</evidence>
<dbReference type="Proteomes" id="UP000297245">
    <property type="component" value="Unassembled WGS sequence"/>
</dbReference>
<feature type="region of interest" description="Disordered" evidence="1">
    <location>
        <begin position="106"/>
        <end position="133"/>
    </location>
</feature>
<keyword evidence="3" id="KW-1185">Reference proteome</keyword>